<name>A0A8S5L4N7_9VIRU</name>
<keyword evidence="4" id="KW-0946">Virion</keyword>
<dbReference type="Pfam" id="PF03863">
    <property type="entry name" value="Phage_mat-A"/>
    <property type="match status" value="1"/>
</dbReference>
<proteinExistence type="inferred from homology"/>
<dbReference type="EMBL" id="BK014164">
    <property type="protein sequence ID" value="DAD52641.1"/>
    <property type="molecule type" value="Genomic_RNA"/>
</dbReference>
<keyword evidence="6" id="KW-1160">Virus entry into host cell</keyword>
<evidence type="ECO:0000256" key="1">
    <source>
        <dbReference type="ARBA" id="ARBA00004328"/>
    </source>
</evidence>
<evidence type="ECO:0000313" key="8">
    <source>
        <dbReference type="EMBL" id="DAD52641.1"/>
    </source>
</evidence>
<dbReference type="Proteomes" id="UP000676348">
    <property type="component" value="Segment"/>
</dbReference>
<evidence type="ECO:0000256" key="6">
    <source>
        <dbReference type="ARBA" id="ARBA00023296"/>
    </source>
</evidence>
<dbReference type="GO" id="GO:0039666">
    <property type="term" value="P:virion attachment to host cell pilus"/>
    <property type="evidence" value="ECO:0007669"/>
    <property type="project" value="UniProtKB-KW"/>
</dbReference>
<protein>
    <submittedName>
        <fullName evidence="8">Maturation protein</fullName>
    </submittedName>
</protein>
<comment type="subcellular location">
    <subcellularLocation>
        <location evidence="1">Virion</location>
    </subcellularLocation>
</comment>
<keyword evidence="3" id="KW-1161">Viral attachment to host cell</keyword>
<evidence type="ECO:0000256" key="2">
    <source>
        <dbReference type="ARBA" id="ARBA00022581"/>
    </source>
</evidence>
<dbReference type="GeneID" id="80398617"/>
<evidence type="ECO:0000256" key="3">
    <source>
        <dbReference type="ARBA" id="ARBA00022804"/>
    </source>
</evidence>
<keyword evidence="5" id="KW-1175">Viral attachment to host cell pilus</keyword>
<organism evidence="8 9">
    <name type="scientific">ssRNA phage SRR7976299_10</name>
    <dbReference type="NCBI Taxonomy" id="2786632"/>
    <lineage>
        <taxon>Viruses</taxon>
        <taxon>Riboviria</taxon>
        <taxon>Orthornavirae</taxon>
        <taxon>Lenarviricota</taxon>
        <taxon>Leviviricetes</taxon>
        <taxon>Norzivirales</taxon>
        <taxon>Fiersviridae</taxon>
        <taxon>Eerlswovirus</taxon>
        <taxon>Eerlswovirus asiohabitans</taxon>
        <taxon>Monamovirus asiohabitans</taxon>
    </lineage>
</organism>
<evidence type="ECO:0000256" key="5">
    <source>
        <dbReference type="ARBA" id="ARBA00023104"/>
    </source>
</evidence>
<dbReference type="GO" id="GO:0044423">
    <property type="term" value="C:virion component"/>
    <property type="evidence" value="ECO:0007669"/>
    <property type="project" value="UniProtKB-KW"/>
</dbReference>
<dbReference type="RefSeq" id="YP_010769561.1">
    <property type="nucleotide sequence ID" value="NC_074012.1"/>
</dbReference>
<comment type="similarity">
    <text evidence="7">Belongs to the Leviviricetes maturation protein family.</text>
</comment>
<reference evidence="8" key="1">
    <citation type="submission" date="2020-09" db="EMBL/GenBank/DDBJ databases">
        <title>Leviviricetes taxonomy.</title>
        <authorList>
            <person name="Stockdale S.R."/>
            <person name="Callanan J."/>
            <person name="Adriaenssens E.M."/>
            <person name="Kuhn J.H."/>
            <person name="Rumnieks J."/>
            <person name="Shkoporov A."/>
            <person name="Draper L.A."/>
            <person name="Ross P."/>
            <person name="Hill C."/>
        </authorList>
    </citation>
    <scope>NUCLEOTIDE SEQUENCE</scope>
</reference>
<dbReference type="KEGG" id="vg:80398617"/>
<evidence type="ECO:0000313" key="9">
    <source>
        <dbReference type="Proteomes" id="UP000676348"/>
    </source>
</evidence>
<gene>
    <name evidence="8" type="primary">SRR7976299_10_1</name>
</gene>
<dbReference type="InterPro" id="IPR005563">
    <property type="entry name" value="A_protein"/>
</dbReference>
<accession>A0A8S5L4N7</accession>
<sequence length="429" mass="48698">MTSGTKTRDATYTWLSSCGSGKSGSYWTKTWNGADQLPKAVKPVVDYIDVLRPTFKRVPYVDRKGRTRYKREYDGVVSTRRRLTPYVKTPKRERKYDEHNYLMTLFEYYTPPFEFKSAGTDWRWATGNSACGMDGEAWPGHLPFPANAELKLIGKLRKKLVGDFDAGMFLAESEQSLRMIANAAIRIGGAYRAARKGQWQRAENILTKGRDFKRRNNKPTNWNDPAVRDRRNALAANWLELQYGWMPLYEDAYNGAEQLARVLNDPVARTVKTSVLVSDGTPWTTSNPPTTYFLSCRREARKSLKAIITEQNIPLLTGLANPATIAWEVTPFSFVVDWFIPISQYLEARGTALAVTGTFVYSLWQTSEAKGLGITGAREIRGTSGSFWRHKRLERTVTTTLNVPLPRFKPLKKAASWMHTLNALALLNK</sequence>
<evidence type="ECO:0000256" key="4">
    <source>
        <dbReference type="ARBA" id="ARBA00022844"/>
    </source>
</evidence>
<keyword evidence="2" id="KW-0945">Host-virus interaction</keyword>
<keyword evidence="9" id="KW-1185">Reference proteome</keyword>
<evidence type="ECO:0000256" key="7">
    <source>
        <dbReference type="ARBA" id="ARBA00035110"/>
    </source>
</evidence>